<dbReference type="AlphaFoldDB" id="A0A0F0L767"/>
<dbReference type="EMBL" id="JYIT01000053">
    <property type="protein sequence ID" value="KJL27371.1"/>
    <property type="molecule type" value="Genomic_DNA"/>
</dbReference>
<keyword evidence="2" id="KW-1185">Reference proteome</keyword>
<accession>A0A0F0L767</accession>
<name>A0A0F0L767_9MICO</name>
<reference evidence="1 2" key="1">
    <citation type="submission" date="2015-02" db="EMBL/GenBank/DDBJ databases">
        <title>Draft genome sequences of ten Microbacterium spp. with emphasis on heavy metal contaminated environments.</title>
        <authorList>
            <person name="Corretto E."/>
        </authorList>
    </citation>
    <scope>NUCLEOTIDE SEQUENCE [LARGE SCALE GENOMIC DNA]</scope>
    <source>
        <strain evidence="1 2">DSM 23848</strain>
    </source>
</reference>
<evidence type="ECO:0000313" key="2">
    <source>
        <dbReference type="Proteomes" id="UP000033448"/>
    </source>
</evidence>
<proteinExistence type="predicted"/>
<protein>
    <submittedName>
        <fullName evidence="1">Uncharacterized protein</fullName>
    </submittedName>
</protein>
<dbReference type="Proteomes" id="UP000033448">
    <property type="component" value="Unassembled WGS sequence"/>
</dbReference>
<sequence length="116" mass="11738">MSPKAASTWPDPSSHRIPRSVDFTSHWPQVLLGASGPVTFETTVAGVAADVATAEGEAVATKASAVREAAAAPAAILVKGFIALSFLRVAGGRRATGSAARFARGSGAQIRHRGGS</sequence>
<gene>
    <name evidence="1" type="ORF">RL72_00466</name>
</gene>
<organism evidence="1 2">
    <name type="scientific">Microbacterium azadirachtae</name>
    <dbReference type="NCBI Taxonomy" id="582680"/>
    <lineage>
        <taxon>Bacteria</taxon>
        <taxon>Bacillati</taxon>
        <taxon>Actinomycetota</taxon>
        <taxon>Actinomycetes</taxon>
        <taxon>Micrococcales</taxon>
        <taxon>Microbacteriaceae</taxon>
        <taxon>Microbacterium</taxon>
    </lineage>
</organism>
<evidence type="ECO:0000313" key="1">
    <source>
        <dbReference type="EMBL" id="KJL27371.1"/>
    </source>
</evidence>
<comment type="caution">
    <text evidence="1">The sequence shown here is derived from an EMBL/GenBank/DDBJ whole genome shotgun (WGS) entry which is preliminary data.</text>
</comment>